<reference evidence="2" key="1">
    <citation type="submission" date="2017-04" db="EMBL/GenBank/DDBJ databases">
        <title>Complete Genome Sequences of Twelve Strains of a Stable Defined Moderately Diverse Mouse Microbiota 2 (sDMDMm2).</title>
        <authorList>
            <person name="Uchimura Y."/>
            <person name="Wyss M."/>
            <person name="Brugiroux S."/>
            <person name="Limenitakis J.P."/>
            <person name="Stecher B."/>
            <person name="McCoy K.D."/>
            <person name="Macpherson A.J."/>
        </authorList>
    </citation>
    <scope>NUCLEOTIDE SEQUENCE</scope>
    <source>
        <strain evidence="2">YL58</strain>
    </source>
</reference>
<evidence type="ECO:0000313" key="3">
    <source>
        <dbReference type="Proteomes" id="UP000092574"/>
    </source>
</evidence>
<dbReference type="OrthoDB" id="185578at2"/>
<dbReference type="CDD" id="cd07750">
    <property type="entry name" value="PolyPPase_VTC_like"/>
    <property type="match status" value="1"/>
</dbReference>
<dbReference type="STRING" id="1796616.A4V09_11455"/>
<gene>
    <name evidence="2" type="ORF">A4V09_11455</name>
</gene>
<protein>
    <submittedName>
        <fullName evidence="2">Molecular chaperone</fullName>
    </submittedName>
</protein>
<feature type="domain" description="VTC" evidence="1">
    <location>
        <begin position="9"/>
        <end position="227"/>
    </location>
</feature>
<dbReference type="KEGG" id="byl:A4V09_11455"/>
<dbReference type="EMBL" id="CP015405">
    <property type="protein sequence ID" value="ANU76329.1"/>
    <property type="molecule type" value="Genomic_DNA"/>
</dbReference>
<dbReference type="GO" id="GO:0006799">
    <property type="term" value="P:polyphosphate biosynthetic process"/>
    <property type="evidence" value="ECO:0007669"/>
    <property type="project" value="UniProtKB-ARBA"/>
</dbReference>
<dbReference type="InterPro" id="IPR018966">
    <property type="entry name" value="VTC_domain"/>
</dbReference>
<dbReference type="Proteomes" id="UP000092574">
    <property type="component" value="Chromosome"/>
</dbReference>
<dbReference type="AlphaFoldDB" id="A0A1C7ICV5"/>
<evidence type="ECO:0000313" key="2">
    <source>
        <dbReference type="EMBL" id="ANU76329.1"/>
    </source>
</evidence>
<dbReference type="Pfam" id="PF09359">
    <property type="entry name" value="VTC"/>
    <property type="match status" value="1"/>
</dbReference>
<accession>A0A1C7ICV5</accession>
<evidence type="ECO:0000259" key="1">
    <source>
        <dbReference type="Pfam" id="PF09359"/>
    </source>
</evidence>
<name>A0A1C7ICV5_9FIRM</name>
<organism evidence="2 3">
    <name type="scientific">Blautia pseudococcoides</name>
    <dbReference type="NCBI Taxonomy" id="1796616"/>
    <lineage>
        <taxon>Bacteria</taxon>
        <taxon>Bacillati</taxon>
        <taxon>Bacillota</taxon>
        <taxon>Clostridia</taxon>
        <taxon>Lachnospirales</taxon>
        <taxon>Lachnospiraceae</taxon>
        <taxon>Blautia</taxon>
    </lineage>
</organism>
<sequence length="245" mass="29358">MGSYQMTFKRYEKKYLLDDSQYKEFVKRTSGRLIPDQYGTTTICNIYFDTPDARLIRASLDKPVYKEKFRLRSYGTPKKDGPVFLELKKKYEGIVYKRRERMVLTEAEGYLLRREMPGVETQVLREIDWFLQYYKDIRPAMYIAYDRVAAYDMQEPELRVTFDWDIRFRSRELDLRKGPWGRQILEEGQRLMEIKIPGAMPVWLSELLDQLHIYPISFSKYGKAYQLQNARHTREGKREGGKYCA</sequence>
<dbReference type="RefSeq" id="WP_065542499.1">
    <property type="nucleotide sequence ID" value="NZ_CP015405.2"/>
</dbReference>
<proteinExistence type="predicted"/>
<dbReference type="InterPro" id="IPR042267">
    <property type="entry name" value="VTC_sf"/>
</dbReference>
<dbReference type="Gene3D" id="3.20.100.30">
    <property type="entry name" value="VTC, catalytic tunnel domain"/>
    <property type="match status" value="1"/>
</dbReference>
<keyword evidence="3" id="KW-1185">Reference proteome</keyword>